<dbReference type="AlphaFoldDB" id="A0A3N9Y9I3"/>
<evidence type="ECO:0000313" key="1">
    <source>
        <dbReference type="EMBL" id="RQX21554.1"/>
    </source>
</evidence>
<dbReference type="SUPFAM" id="SSF51735">
    <property type="entry name" value="NAD(P)-binding Rossmann-fold domains"/>
    <property type="match status" value="1"/>
</dbReference>
<proteinExistence type="predicted"/>
<reference evidence="1 2" key="1">
    <citation type="submission" date="2018-04" db="EMBL/GenBank/DDBJ databases">
        <title>Micromonosporas from Atacama Desert.</title>
        <authorList>
            <person name="Carro L."/>
            <person name="Klenk H.-P."/>
            <person name="Goodfellow M."/>
        </authorList>
    </citation>
    <scope>NUCLEOTIDE SEQUENCE [LARGE SCALE GENOMIC DNA]</scope>
    <source>
        <strain evidence="1 2">LB19</strain>
    </source>
</reference>
<protein>
    <submittedName>
        <fullName evidence="1">NAD(P)-dependent oxidoreductase</fullName>
    </submittedName>
</protein>
<organism evidence="1 2">
    <name type="scientific">Micromonospora ureilytica</name>
    <dbReference type="NCBI Taxonomy" id="709868"/>
    <lineage>
        <taxon>Bacteria</taxon>
        <taxon>Bacillati</taxon>
        <taxon>Actinomycetota</taxon>
        <taxon>Actinomycetes</taxon>
        <taxon>Micromonosporales</taxon>
        <taxon>Micromonosporaceae</taxon>
        <taxon>Micromonospora</taxon>
    </lineage>
</organism>
<evidence type="ECO:0000313" key="2">
    <source>
        <dbReference type="Proteomes" id="UP000278981"/>
    </source>
</evidence>
<gene>
    <name evidence="1" type="ORF">DDE19_00025</name>
</gene>
<accession>A0A3N9Y9I3</accession>
<sequence length="48" mass="5255">KSIKEAVENLKVKEPHSRITEPEKITNTVTYLVSQFGAAVNGQVISLS</sequence>
<dbReference type="Proteomes" id="UP000278981">
    <property type="component" value="Unassembled WGS sequence"/>
</dbReference>
<dbReference type="InterPro" id="IPR036291">
    <property type="entry name" value="NAD(P)-bd_dom_sf"/>
</dbReference>
<feature type="non-terminal residue" evidence="1">
    <location>
        <position position="1"/>
    </location>
</feature>
<comment type="caution">
    <text evidence="1">The sequence shown here is derived from an EMBL/GenBank/DDBJ whole genome shotgun (WGS) entry which is preliminary data.</text>
</comment>
<dbReference type="EMBL" id="QDGB01000005">
    <property type="protein sequence ID" value="RQX21554.1"/>
    <property type="molecule type" value="Genomic_DNA"/>
</dbReference>
<name>A0A3N9Y9I3_9ACTN</name>